<reference evidence="3 4" key="1">
    <citation type="submission" date="2017-05" db="EMBL/GenBank/DDBJ databases">
        <title>whole genome sequence of Prevotella melaninogenica GAI 07411.</title>
        <authorList>
            <person name="Kondo Y."/>
            <person name="Hoshino T."/>
        </authorList>
    </citation>
    <scope>NUCLEOTIDE SEQUENCE [LARGE SCALE GENOMIC DNA]</scope>
    <source>
        <strain evidence="3 4">GAI 07411</strain>
    </source>
</reference>
<dbReference type="Proteomes" id="UP000267517">
    <property type="component" value="Chromosome I"/>
</dbReference>
<dbReference type="InterPro" id="IPR058501">
    <property type="entry name" value="DUF8188"/>
</dbReference>
<evidence type="ECO:0000313" key="4">
    <source>
        <dbReference type="Proteomes" id="UP000267517"/>
    </source>
</evidence>
<gene>
    <name evidence="3" type="ORF">PMEL1_00344</name>
</gene>
<proteinExistence type="predicted"/>
<dbReference type="Pfam" id="PF26603">
    <property type="entry name" value="DUF8188"/>
    <property type="match status" value="1"/>
</dbReference>
<accession>A0A250KFW5</accession>
<protein>
    <recommendedName>
        <fullName evidence="2">DUF8188 domain-containing protein</fullName>
    </recommendedName>
</protein>
<name>A0A250KFW5_9BACT</name>
<evidence type="ECO:0000313" key="3">
    <source>
        <dbReference type="EMBL" id="BBA28442.1"/>
    </source>
</evidence>
<organism evidence="3 4">
    <name type="scientific">Prevotella melaninogenica</name>
    <dbReference type="NCBI Taxonomy" id="28132"/>
    <lineage>
        <taxon>Bacteria</taxon>
        <taxon>Pseudomonadati</taxon>
        <taxon>Bacteroidota</taxon>
        <taxon>Bacteroidia</taxon>
        <taxon>Bacteroidales</taxon>
        <taxon>Prevotellaceae</taxon>
        <taxon>Prevotella</taxon>
    </lineage>
</organism>
<keyword evidence="1" id="KW-0812">Transmembrane</keyword>
<feature type="transmembrane region" description="Helical" evidence="1">
    <location>
        <begin position="6"/>
        <end position="28"/>
    </location>
</feature>
<feature type="domain" description="DUF8188" evidence="2">
    <location>
        <begin position="35"/>
        <end position="169"/>
    </location>
</feature>
<dbReference type="EMBL" id="AP018049">
    <property type="protein sequence ID" value="BBA28442.1"/>
    <property type="molecule type" value="Genomic_DNA"/>
</dbReference>
<keyword evidence="1" id="KW-1133">Transmembrane helix</keyword>
<sequence length="172" mass="19907">MKSFKINAQGIGAAIGLLLVNGIVYLIFHRTPASEEEINAYIQNSEVVELTDFTFFDVERMVRYARQPLRRNHSTLYKNIAKVYSPDSKKNFVLETYDVPGRISVNAELLRRSPKIYLVVNKDDLHNPKLGSKEKPVPALLWYTSPDSKFNQLPEDDYKNNVKEYLTYCRTE</sequence>
<dbReference type="RefSeq" id="WP_120173683.1">
    <property type="nucleotide sequence ID" value="NZ_AP018049.1"/>
</dbReference>
<dbReference type="AlphaFoldDB" id="A0A250KFW5"/>
<keyword evidence="1" id="KW-0472">Membrane</keyword>
<evidence type="ECO:0000256" key="1">
    <source>
        <dbReference type="SAM" id="Phobius"/>
    </source>
</evidence>
<evidence type="ECO:0000259" key="2">
    <source>
        <dbReference type="Pfam" id="PF26603"/>
    </source>
</evidence>